<feature type="domain" description="FAS1-like dehydratase" evidence="1">
    <location>
        <begin position="73"/>
        <end position="135"/>
    </location>
</feature>
<dbReference type="SUPFAM" id="SSF54637">
    <property type="entry name" value="Thioesterase/thiol ester dehydrase-isomerase"/>
    <property type="match status" value="2"/>
</dbReference>
<evidence type="ECO:0000259" key="1">
    <source>
        <dbReference type="Pfam" id="PF13452"/>
    </source>
</evidence>
<dbReference type="AlphaFoldDB" id="A0A654KGG6"/>
<dbReference type="GO" id="GO:0019171">
    <property type="term" value="F:(3R)-hydroxyacyl-[acyl-carrier-protein] dehydratase activity"/>
    <property type="evidence" value="ECO:0007669"/>
    <property type="project" value="TreeGrafter"/>
</dbReference>
<gene>
    <name evidence="2" type="ordered locus">TEQUI_0591</name>
</gene>
<name>A0A654KGG6_TAYEM</name>
<dbReference type="InterPro" id="IPR052741">
    <property type="entry name" value="Mitochondrial_HTD2"/>
</dbReference>
<sequence>MKEDFSSWVGNTSSVTQILDSVHVHKIARALDVDVPEEGGALPYLWHWCFFNEMAPYANTRKDGHEITGGFLPPLEGTNRMWAGGDVEFLKPLIVGKEATRKSRVSDIKFKEGTTGKLTFVSVEHEVVQDGEVAVRELQNIVYREPTPPKLYGKEHTGKGAWSTEILPTPTMLFRYSAVTANSHRIHYDVPYATKEEGYPDLVVHGPLTATFVVQGFEQAHPEVRVTRYKYRGVRPIICNIPYRVGGDFDLPTEGGSATSVCWAEQDGILAHEGMITYESR</sequence>
<dbReference type="Proteomes" id="UP000007472">
    <property type="component" value="Chromosome"/>
</dbReference>
<dbReference type="EMBL" id="CP002456">
    <property type="protein sequence ID" value="ADU91533.1"/>
    <property type="molecule type" value="Genomic_DNA"/>
</dbReference>
<dbReference type="PANTHER" id="PTHR28152">
    <property type="entry name" value="HYDROXYACYL-THIOESTER DEHYDRATASE TYPE 2, MITOCHONDRIAL"/>
    <property type="match status" value="1"/>
</dbReference>
<dbReference type="KEGG" id="teq:TEQUI_0591"/>
<dbReference type="PANTHER" id="PTHR28152:SF1">
    <property type="entry name" value="HYDROXYACYL-THIOESTER DEHYDRATASE TYPE 2, MITOCHONDRIAL"/>
    <property type="match status" value="1"/>
</dbReference>
<proteinExistence type="predicted"/>
<organism evidence="2 3">
    <name type="scientific">Taylorella equigenitalis (strain MCE9)</name>
    <dbReference type="NCBI Taxonomy" id="937774"/>
    <lineage>
        <taxon>Bacteria</taxon>
        <taxon>Pseudomonadati</taxon>
        <taxon>Pseudomonadota</taxon>
        <taxon>Betaproteobacteria</taxon>
        <taxon>Burkholderiales</taxon>
        <taxon>Alcaligenaceae</taxon>
        <taxon>Taylorella</taxon>
    </lineage>
</organism>
<dbReference type="Pfam" id="PF13452">
    <property type="entry name" value="FAS1_DH_region"/>
    <property type="match status" value="1"/>
</dbReference>
<evidence type="ECO:0000313" key="3">
    <source>
        <dbReference type="Proteomes" id="UP000007472"/>
    </source>
</evidence>
<accession>A0A654KGG6</accession>
<reference evidence="2 3" key="1">
    <citation type="journal article" date="2011" name="J. Bacteriol.">
        <title>Genome sequence of Taylorella equigenitalis MCE9, the causative agent of contagious equine metritis.</title>
        <authorList>
            <person name="Hebert L."/>
            <person name="Moumen B."/>
            <person name="Duquesne F."/>
            <person name="Breuil M.F."/>
            <person name="Laugier C."/>
            <person name="Batto J.M."/>
            <person name="Renault P."/>
            <person name="Petry S."/>
        </authorList>
    </citation>
    <scope>NUCLEOTIDE SEQUENCE [LARGE SCALE GENOMIC DNA]</scope>
    <source>
        <strain evidence="2 3">MCE9</strain>
    </source>
</reference>
<dbReference type="InterPro" id="IPR029069">
    <property type="entry name" value="HotDog_dom_sf"/>
</dbReference>
<protein>
    <submittedName>
        <fullName evidence="2">Itaconyl-CoA hydratase-like protein</fullName>
    </submittedName>
</protein>
<dbReference type="InterPro" id="IPR039569">
    <property type="entry name" value="FAS1-like_DH_region"/>
</dbReference>
<dbReference type="Gene3D" id="3.10.129.10">
    <property type="entry name" value="Hotdog Thioesterase"/>
    <property type="match status" value="2"/>
</dbReference>
<evidence type="ECO:0000313" key="2">
    <source>
        <dbReference type="EMBL" id="ADU91533.1"/>
    </source>
</evidence>